<dbReference type="EMBL" id="BAABAJ010000008">
    <property type="protein sequence ID" value="GAA3920734.1"/>
    <property type="molecule type" value="Genomic_DNA"/>
</dbReference>
<evidence type="ECO:0000313" key="5">
    <source>
        <dbReference type="Proteomes" id="UP001501000"/>
    </source>
</evidence>
<proteinExistence type="predicted"/>
<evidence type="ECO:0000313" key="4">
    <source>
        <dbReference type="EMBL" id="GAA3920734.1"/>
    </source>
</evidence>
<dbReference type="SUPFAM" id="SSF52540">
    <property type="entry name" value="P-loop containing nucleoside triphosphate hydrolases"/>
    <property type="match status" value="1"/>
</dbReference>
<dbReference type="InterPro" id="IPR027417">
    <property type="entry name" value="P-loop_NTPase"/>
</dbReference>
<feature type="compositionally biased region" description="Pro residues" evidence="3">
    <location>
        <begin position="77"/>
        <end position="98"/>
    </location>
</feature>
<evidence type="ECO:0000256" key="3">
    <source>
        <dbReference type="SAM" id="MobiDB-lite"/>
    </source>
</evidence>
<dbReference type="PANTHER" id="PTHR16305">
    <property type="entry name" value="TESTICULAR SOLUBLE ADENYLYL CYCLASE"/>
    <property type="match status" value="1"/>
</dbReference>
<keyword evidence="1" id="KW-0547">Nucleotide-binding</keyword>
<dbReference type="PANTHER" id="PTHR16305:SF35">
    <property type="entry name" value="TRANSCRIPTIONAL ACTIVATOR DOMAIN"/>
    <property type="match status" value="1"/>
</dbReference>
<reference evidence="5" key="1">
    <citation type="journal article" date="2019" name="Int. J. Syst. Evol. Microbiol.">
        <title>The Global Catalogue of Microorganisms (GCM) 10K type strain sequencing project: providing services to taxonomists for standard genome sequencing and annotation.</title>
        <authorList>
            <consortium name="The Broad Institute Genomics Platform"/>
            <consortium name="The Broad Institute Genome Sequencing Center for Infectious Disease"/>
            <person name="Wu L."/>
            <person name="Ma J."/>
        </authorList>
    </citation>
    <scope>NUCLEOTIDE SEQUENCE [LARGE SCALE GENOMIC DNA]</scope>
    <source>
        <strain evidence="5">JCM 16956</strain>
    </source>
</reference>
<comment type="caution">
    <text evidence="4">The sequence shown here is derived from an EMBL/GenBank/DDBJ whole genome shotgun (WGS) entry which is preliminary data.</text>
</comment>
<sequence>MVRQDGRPGHRGFGLLERETALEAAEEALDLLTGARPERVPAPRGAARAPHLVVHHGGAHPVPRPPAEGRPGGGAPAPGPRPVPLADPTVPVPRPPAEGTPAPAARPETPEATPERRRRGGILRYEAAPGLGRTALLAEIRRRAATRGCVVLAARGTGSSGSGPYATARHLLLTPPDAGIPEDGPGAAREQLDRSLARLAGHRPLVLVLDDAHAADPESLGWLTACAERAADLPVLIVLAHRAGALPEAAAGLVGRPAHRLDPLGPAALARLVRERVGTHADDVFCRSFRALTGGNPAEAVALAAAVRDHGLDPTADSARALRDLAAAVTATGLVARLESLGPTAVRLAWACAVLGTEAPPRLAGAVAGLGGETVAECARRLREARVLAEADGPDAPLAFGHPLLAATVYDAVPAATRVALHGQAAWCVAEAGLGSTATARHLLETHPEGDPWVVGHLRAAAREHLRDGAPEAAARSLARALREPPAADERDDVLAELDRATRLARDVDGAGNGTGPDRAAHRDAGHRLSPVLADRDRLARAADLLARKARPAAPPRDGSGDDGP</sequence>
<feature type="compositionally biased region" description="Low complexity" evidence="3">
    <location>
        <begin position="99"/>
        <end position="112"/>
    </location>
</feature>
<feature type="region of interest" description="Disordered" evidence="3">
    <location>
        <begin position="55"/>
        <end position="121"/>
    </location>
</feature>
<keyword evidence="2" id="KW-0067">ATP-binding</keyword>
<gene>
    <name evidence="4" type="ORF">GCM10022244_32430</name>
</gene>
<accession>A0ABP7MDU8</accession>
<dbReference type="RefSeq" id="WP_345283119.1">
    <property type="nucleotide sequence ID" value="NZ_BAABAJ010000008.1"/>
</dbReference>
<evidence type="ECO:0000256" key="1">
    <source>
        <dbReference type="ARBA" id="ARBA00022741"/>
    </source>
</evidence>
<feature type="region of interest" description="Disordered" evidence="3">
    <location>
        <begin position="506"/>
        <end position="565"/>
    </location>
</feature>
<evidence type="ECO:0000256" key="2">
    <source>
        <dbReference type="ARBA" id="ARBA00022840"/>
    </source>
</evidence>
<dbReference type="Proteomes" id="UP001501000">
    <property type="component" value="Unassembled WGS sequence"/>
</dbReference>
<organism evidence="4 5">
    <name type="scientific">Streptomyces gulbargensis</name>
    <dbReference type="NCBI Taxonomy" id="364901"/>
    <lineage>
        <taxon>Bacteria</taxon>
        <taxon>Bacillati</taxon>
        <taxon>Actinomycetota</taxon>
        <taxon>Actinomycetes</taxon>
        <taxon>Kitasatosporales</taxon>
        <taxon>Streptomycetaceae</taxon>
        <taxon>Streptomyces</taxon>
    </lineage>
</organism>
<name>A0ABP7MDU8_9ACTN</name>
<protein>
    <submittedName>
        <fullName evidence="4">Uncharacterized protein</fullName>
    </submittedName>
</protein>
<keyword evidence="5" id="KW-1185">Reference proteome</keyword>